<evidence type="ECO:0000313" key="5">
    <source>
        <dbReference type="RefSeq" id="XP_034255473.1"/>
    </source>
</evidence>
<sequence>MAGSSRSAASTLQEAAASFLSTLKSKFRTSEGAIDFVIKEVSNLTDTYLEFLKEELTEKLELQDGHLSLKNISVVLDSLQGQSFFEGVHSQPYLDSFIAHRSCDDNPFGLTQLVFDYKIVFRRGIPYKVPKDCAYFPPFLPQLEQLLNCKDVLHCVDNPKPSKDGVLRSVTDGIFYKCHFVVRRHGNGVLSIIIYVDDVEFADPCKSKTKKHKLRLFYWTLGNIYPELRSSLKSINLLAIARYEVAKKYGNDEILKYFINDLKDLADGVMLTVNGEQRKFYGILQFVSADMPAAANLAGMKESHFALRPCRVCMVTRYELCDHFEEVEGLLRKIVDHEKFVEEVEGNGVKQNSVSLVKLDVNLEAESDSEFVDVEVSEEDDLVQDDSPKYTDHCDPSVNYGINRRSVLSGAPGFDVTKCFPFDIMHAIFEGTAELLCRLLLKEMCLKKKKTNDQQQSEKPSSVQPKRKRNQKGKLPSSPQRKRKRNSKSQQETETSAEKPKVSLKFVNQTIQEACDFGHLHVSKPSPIEKSHLNSKLKQSASQMIVLVHILPFLAVGNVSEEKLDLLGQMLKIISYIMKFETTELDMDEFEAQIVTFGENFIRIYPEYKTLKLHCLKHLKMQTLLHGPLRQQACFRFEAMHREFTRLVDIINNMLNIEYSLICRYLSARNNDIMNGKEDGSFLYSGDTIRKSPLNALSSLDEKDVILEAFPEVHPDVGVATVESFVQHGRCWAKDVIVSLKGDTADASFGIIVKIFILNEEFVFLYHELKVTYFSKFHAFEILRRENVVKCIKLSHLKLQFPVARFDIHFGPNRTKSFLVSGSSGNIVA</sequence>
<reference evidence="3 4" key="1">
    <citation type="submission" date="2025-04" db="UniProtKB">
        <authorList>
            <consortium name="RefSeq"/>
        </authorList>
    </citation>
    <scope>IDENTIFICATION</scope>
    <source>
        <tissue evidence="3 4">Total insect</tissue>
    </source>
</reference>
<proteinExistence type="predicted"/>
<organism evidence="3">
    <name type="scientific">Thrips palmi</name>
    <name type="common">Melon thrips</name>
    <dbReference type="NCBI Taxonomy" id="161013"/>
    <lineage>
        <taxon>Eukaryota</taxon>
        <taxon>Metazoa</taxon>
        <taxon>Ecdysozoa</taxon>
        <taxon>Arthropoda</taxon>
        <taxon>Hexapoda</taxon>
        <taxon>Insecta</taxon>
        <taxon>Pterygota</taxon>
        <taxon>Neoptera</taxon>
        <taxon>Paraneoptera</taxon>
        <taxon>Thysanoptera</taxon>
        <taxon>Terebrantia</taxon>
        <taxon>Thripoidea</taxon>
        <taxon>Thripidae</taxon>
        <taxon>Thrips</taxon>
    </lineage>
</organism>
<dbReference type="AlphaFoldDB" id="A0A6P9AJ46"/>
<feature type="region of interest" description="Disordered" evidence="1">
    <location>
        <begin position="449"/>
        <end position="499"/>
    </location>
</feature>
<evidence type="ECO:0000313" key="2">
    <source>
        <dbReference type="Proteomes" id="UP000515158"/>
    </source>
</evidence>
<accession>A0A6P9AJ46</accession>
<evidence type="ECO:0000256" key="1">
    <source>
        <dbReference type="SAM" id="MobiDB-lite"/>
    </source>
</evidence>
<evidence type="ECO:0000313" key="3">
    <source>
        <dbReference type="RefSeq" id="XP_034255471.1"/>
    </source>
</evidence>
<dbReference type="RefSeq" id="XP_034255471.1">
    <property type="nucleotide sequence ID" value="XM_034399580.1"/>
</dbReference>
<dbReference type="RefSeq" id="XP_034255473.1">
    <property type="nucleotide sequence ID" value="XM_034399582.1"/>
</dbReference>
<dbReference type="PANTHER" id="PTHR46579:SF1">
    <property type="entry name" value="F5_8 TYPE C DOMAIN-CONTAINING PROTEIN"/>
    <property type="match status" value="1"/>
</dbReference>
<dbReference type="PANTHER" id="PTHR46579">
    <property type="entry name" value="F5/8 TYPE C DOMAIN-CONTAINING PROTEIN-RELATED"/>
    <property type="match status" value="1"/>
</dbReference>
<protein>
    <submittedName>
        <fullName evidence="3 4">Uncharacterized protein LOC117653726</fullName>
    </submittedName>
</protein>
<name>A0A6P9AJ46_THRPL</name>
<gene>
    <name evidence="3 4 5" type="primary">LOC117653726</name>
</gene>
<dbReference type="OrthoDB" id="7699125at2759"/>
<feature type="compositionally biased region" description="Polar residues" evidence="1">
    <location>
        <begin position="453"/>
        <end position="464"/>
    </location>
</feature>
<dbReference type="RefSeq" id="XP_034255472.1">
    <property type="nucleotide sequence ID" value="XM_034399581.1"/>
</dbReference>
<dbReference type="KEGG" id="tpal:117653726"/>
<evidence type="ECO:0000313" key="4">
    <source>
        <dbReference type="RefSeq" id="XP_034255472.1"/>
    </source>
</evidence>
<keyword evidence="2" id="KW-1185">Reference proteome</keyword>
<dbReference type="GeneID" id="117653726"/>
<dbReference type="Proteomes" id="UP000515158">
    <property type="component" value="Unplaced"/>
</dbReference>